<sequence>MFRKFAALYALVRQDVRTLWHALRHPARPAWLRPAVALVALYLLSPIDLIPDVLPVIGIVDDLVLIPLVISWMVRLLPEALKRRPTSPSRTLARKA</sequence>
<dbReference type="EMBL" id="BJNV01000068">
    <property type="protein sequence ID" value="GEC97151.1"/>
    <property type="molecule type" value="Genomic_DNA"/>
</dbReference>
<evidence type="ECO:0000256" key="4">
    <source>
        <dbReference type="ARBA" id="ARBA00023136"/>
    </source>
</evidence>
<gene>
    <name evidence="6" type="ORF">ZRA01_32240</name>
</gene>
<evidence type="ECO:0000313" key="6">
    <source>
        <dbReference type="EMBL" id="GEC97151.1"/>
    </source>
</evidence>
<dbReference type="Pfam" id="PF06803">
    <property type="entry name" value="DUF1232"/>
    <property type="match status" value="1"/>
</dbReference>
<name>A0A4Y4CW65_ZOORA</name>
<feature type="domain" description="DUF1232" evidence="5">
    <location>
        <begin position="35"/>
        <end position="68"/>
    </location>
</feature>
<evidence type="ECO:0000256" key="3">
    <source>
        <dbReference type="ARBA" id="ARBA00022989"/>
    </source>
</evidence>
<dbReference type="OrthoDB" id="9804184at2"/>
<evidence type="ECO:0000259" key="5">
    <source>
        <dbReference type="Pfam" id="PF06803"/>
    </source>
</evidence>
<dbReference type="RefSeq" id="WP_141354194.1">
    <property type="nucleotide sequence ID" value="NZ_BJNV01000068.1"/>
</dbReference>
<keyword evidence="4" id="KW-0472">Membrane</keyword>
<comment type="subcellular location">
    <subcellularLocation>
        <location evidence="1">Endomembrane system</location>
        <topology evidence="1">Multi-pass membrane protein</topology>
    </subcellularLocation>
</comment>
<evidence type="ECO:0000256" key="2">
    <source>
        <dbReference type="ARBA" id="ARBA00022692"/>
    </source>
</evidence>
<dbReference type="Proteomes" id="UP000318422">
    <property type="component" value="Unassembled WGS sequence"/>
</dbReference>
<dbReference type="InterPro" id="IPR010652">
    <property type="entry name" value="DUF1232"/>
</dbReference>
<comment type="caution">
    <text evidence="6">The sequence shown here is derived from an EMBL/GenBank/DDBJ whole genome shotgun (WGS) entry which is preliminary data.</text>
</comment>
<proteinExistence type="predicted"/>
<evidence type="ECO:0000256" key="1">
    <source>
        <dbReference type="ARBA" id="ARBA00004127"/>
    </source>
</evidence>
<dbReference type="GO" id="GO:0012505">
    <property type="term" value="C:endomembrane system"/>
    <property type="evidence" value="ECO:0007669"/>
    <property type="project" value="UniProtKB-SubCell"/>
</dbReference>
<accession>A0A4Y4CW65</accession>
<keyword evidence="3" id="KW-1133">Transmembrane helix</keyword>
<protein>
    <recommendedName>
        <fullName evidence="5">DUF1232 domain-containing protein</fullName>
    </recommendedName>
</protein>
<evidence type="ECO:0000313" key="7">
    <source>
        <dbReference type="Proteomes" id="UP000318422"/>
    </source>
</evidence>
<keyword evidence="2" id="KW-0812">Transmembrane</keyword>
<reference evidence="6 7" key="1">
    <citation type="submission" date="2019-06" db="EMBL/GenBank/DDBJ databases">
        <title>Whole genome shotgun sequence of Zoogloea ramigera NBRC 15342.</title>
        <authorList>
            <person name="Hosoyama A."/>
            <person name="Uohara A."/>
            <person name="Ohji S."/>
            <person name="Ichikawa N."/>
        </authorList>
    </citation>
    <scope>NUCLEOTIDE SEQUENCE [LARGE SCALE GENOMIC DNA]</scope>
    <source>
        <strain evidence="6 7">NBRC 15342</strain>
    </source>
</reference>
<organism evidence="6 7">
    <name type="scientific">Zoogloea ramigera</name>
    <dbReference type="NCBI Taxonomy" id="350"/>
    <lineage>
        <taxon>Bacteria</taxon>
        <taxon>Pseudomonadati</taxon>
        <taxon>Pseudomonadota</taxon>
        <taxon>Betaproteobacteria</taxon>
        <taxon>Rhodocyclales</taxon>
        <taxon>Zoogloeaceae</taxon>
        <taxon>Zoogloea</taxon>
    </lineage>
</organism>
<dbReference type="AlphaFoldDB" id="A0A4Y4CW65"/>
<keyword evidence="7" id="KW-1185">Reference proteome</keyword>